<dbReference type="PANTHER" id="PTHR48081">
    <property type="entry name" value="AB HYDROLASE SUPERFAMILY PROTEIN C4A8.06C"/>
    <property type="match status" value="1"/>
</dbReference>
<proteinExistence type="predicted"/>
<evidence type="ECO:0000313" key="4">
    <source>
        <dbReference type="Proteomes" id="UP000095439"/>
    </source>
</evidence>
<name>A0A174DBF4_9FIRM</name>
<dbReference type="EMBL" id="CYYY01000016">
    <property type="protein sequence ID" value="CUO22884.1"/>
    <property type="molecule type" value="Genomic_DNA"/>
</dbReference>
<evidence type="ECO:0000259" key="2">
    <source>
        <dbReference type="Pfam" id="PF20434"/>
    </source>
</evidence>
<dbReference type="RefSeq" id="WP_055182242.1">
    <property type="nucleotide sequence ID" value="NZ_CABIWY010000016.1"/>
</dbReference>
<dbReference type="SUPFAM" id="SSF53474">
    <property type="entry name" value="alpha/beta-Hydrolases"/>
    <property type="match status" value="1"/>
</dbReference>
<dbReference type="Proteomes" id="UP000095439">
    <property type="component" value="Unassembled WGS sequence"/>
</dbReference>
<dbReference type="Pfam" id="PF20434">
    <property type="entry name" value="BD-FAE"/>
    <property type="match status" value="1"/>
</dbReference>
<evidence type="ECO:0000313" key="3">
    <source>
        <dbReference type="EMBL" id="CUO22884.1"/>
    </source>
</evidence>
<dbReference type="InterPro" id="IPR049492">
    <property type="entry name" value="BD-FAE-like_dom"/>
</dbReference>
<dbReference type="InterPro" id="IPR050300">
    <property type="entry name" value="GDXG_lipolytic_enzyme"/>
</dbReference>
<dbReference type="InterPro" id="IPR029058">
    <property type="entry name" value="AB_hydrolase_fold"/>
</dbReference>
<accession>A0A174DBF4</accession>
<organism evidence="3 4">
    <name type="scientific">Dorea longicatena</name>
    <dbReference type="NCBI Taxonomy" id="88431"/>
    <lineage>
        <taxon>Bacteria</taxon>
        <taxon>Bacillati</taxon>
        <taxon>Bacillota</taxon>
        <taxon>Clostridia</taxon>
        <taxon>Lachnospirales</taxon>
        <taxon>Lachnospiraceae</taxon>
        <taxon>Dorea</taxon>
    </lineage>
</organism>
<dbReference type="Gene3D" id="3.40.50.1820">
    <property type="entry name" value="alpha/beta hydrolase"/>
    <property type="match status" value="1"/>
</dbReference>
<dbReference type="PANTHER" id="PTHR48081:SF9">
    <property type="entry name" value="CARBOXYLESTERASE"/>
    <property type="match status" value="1"/>
</dbReference>
<gene>
    <name evidence="3" type="ORF">ERS852423_02637</name>
</gene>
<keyword evidence="1" id="KW-0378">Hydrolase</keyword>
<protein>
    <recommendedName>
        <fullName evidence="2">BD-FAE-like domain-containing protein</fullName>
    </recommendedName>
</protein>
<dbReference type="InterPro" id="IPR048124">
    <property type="entry name" value="Tannase_B"/>
</dbReference>
<dbReference type="NCBIfam" id="NF041556">
    <property type="entry name" value="tannase_B"/>
    <property type="match status" value="1"/>
</dbReference>
<sequence>MCKLVFDQEKYTVETVTMEGQTLTYRAYEDIPYVTNPVDDKMERLSIFVPEVFYEGKSVNGYNLENAPIFLPNTIGGYMPGPQERPGKNIHGKTNATFFALLHGYVVVSAGARGREMEDADGKFLGCAPAALCDLKAAIRFLRHNAETIPGDVNKIISNGTSAGGAMSSLLGSTGDHPDYEPYLKELGAAEESDAIYAASCYCPITNLDHADMAYEWEFCGLNDYSKKIEIPPQEGETDPTFIVDEGMMTEAQQKMAEELKSLFPAYVNGLGLKDTEGNALELDANGDGSFKEYVLSYVKKCVQKEYEKGTDLSGLDWMTIEKGTVTKVDFDKYIRFRTRMKATPAFDNVSMGTPENELFGTPDTKYRHFTAFSKEHSAVNGELADGQQIKMMNPMNYIADDKAVKAEHFRIRHGAVDRDTSLAISAMLTASLENHGVDVELQYPWGMPHAGDYDLEELFAWIDKICG</sequence>
<reference evidence="3 4" key="1">
    <citation type="submission" date="2015-09" db="EMBL/GenBank/DDBJ databases">
        <authorList>
            <consortium name="Pathogen Informatics"/>
        </authorList>
    </citation>
    <scope>NUCLEOTIDE SEQUENCE [LARGE SCALE GENOMIC DNA]</scope>
    <source>
        <strain evidence="3 4">2789STDY5608866</strain>
    </source>
</reference>
<dbReference type="GO" id="GO:0016787">
    <property type="term" value="F:hydrolase activity"/>
    <property type="evidence" value="ECO:0007669"/>
    <property type="project" value="UniProtKB-KW"/>
</dbReference>
<feature type="domain" description="BD-FAE-like" evidence="2">
    <location>
        <begin position="127"/>
        <end position="192"/>
    </location>
</feature>
<evidence type="ECO:0000256" key="1">
    <source>
        <dbReference type="ARBA" id="ARBA00022801"/>
    </source>
</evidence>
<dbReference type="AlphaFoldDB" id="A0A174DBF4"/>